<comment type="similarity">
    <text evidence="1">Belongs to the UPF0178 family.</text>
</comment>
<protein>
    <recommendedName>
        <fullName evidence="4">YaiI/YqxD family protein</fullName>
    </recommendedName>
</protein>
<dbReference type="EMBL" id="CP095074">
    <property type="protein sequence ID" value="UOQ93765.1"/>
    <property type="molecule type" value="Genomic_DNA"/>
</dbReference>
<name>A0ABY4H0R5_9BACI</name>
<evidence type="ECO:0000256" key="1">
    <source>
        <dbReference type="ARBA" id="ARBA00008522"/>
    </source>
</evidence>
<dbReference type="Proteomes" id="UP000831880">
    <property type="component" value="Chromosome"/>
</dbReference>
<reference evidence="2 3" key="1">
    <citation type="submission" date="2022-04" db="EMBL/GenBank/DDBJ databases">
        <title>Halobacillus sp. isolated from saltern.</title>
        <authorList>
            <person name="Won M."/>
            <person name="Lee C.-M."/>
            <person name="Woen H.-Y."/>
            <person name="Kwon S.-W."/>
        </authorList>
    </citation>
    <scope>NUCLEOTIDE SEQUENCE [LARGE SCALE GENOMIC DNA]</scope>
    <source>
        <strain evidence="2 3">SSTM10-2</strain>
    </source>
</reference>
<evidence type="ECO:0000313" key="2">
    <source>
        <dbReference type="EMBL" id="UOQ93765.1"/>
    </source>
</evidence>
<accession>A0ABY4H0R5</accession>
<evidence type="ECO:0000313" key="3">
    <source>
        <dbReference type="Proteomes" id="UP000831880"/>
    </source>
</evidence>
<dbReference type="PANTHER" id="PTHR35146">
    <property type="entry name" value="UPF0178 PROTEIN YAII"/>
    <property type="match status" value="1"/>
</dbReference>
<dbReference type="InterPro" id="IPR003791">
    <property type="entry name" value="UPF0178"/>
</dbReference>
<dbReference type="PANTHER" id="PTHR35146:SF1">
    <property type="entry name" value="UPF0178 PROTEIN YAII"/>
    <property type="match status" value="1"/>
</dbReference>
<dbReference type="RefSeq" id="WP_244753378.1">
    <property type="nucleotide sequence ID" value="NZ_CP095074.1"/>
</dbReference>
<evidence type="ECO:0008006" key="4">
    <source>
        <dbReference type="Google" id="ProtNLM"/>
    </source>
</evidence>
<gene>
    <name evidence="2" type="ORF">MUO14_01870</name>
</gene>
<proteinExistence type="inferred from homology"/>
<sequence length="71" mass="8045">MLKQKPHVWVDADCCPVQEEIVHVCKQVSVTPTFIATINRYKTDQTGEDWIFLDHGSQAVDLYIINAAGEK</sequence>
<organism evidence="2 3">
    <name type="scientific">Halobacillus shinanisalinarum</name>
    <dbReference type="NCBI Taxonomy" id="2932258"/>
    <lineage>
        <taxon>Bacteria</taxon>
        <taxon>Bacillati</taxon>
        <taxon>Bacillota</taxon>
        <taxon>Bacilli</taxon>
        <taxon>Bacillales</taxon>
        <taxon>Bacillaceae</taxon>
        <taxon>Halobacillus</taxon>
    </lineage>
</organism>
<keyword evidence="3" id="KW-1185">Reference proteome</keyword>